<dbReference type="InterPro" id="IPR010419">
    <property type="entry name" value="CO_DH_gsu"/>
</dbReference>
<dbReference type="CDD" id="cd05018">
    <property type="entry name" value="CoxG"/>
    <property type="match status" value="1"/>
</dbReference>
<dbReference type="PANTHER" id="PTHR38588">
    <property type="entry name" value="BLL0334 PROTEIN"/>
    <property type="match status" value="1"/>
</dbReference>
<dbReference type="SUPFAM" id="SSF55961">
    <property type="entry name" value="Bet v1-like"/>
    <property type="match status" value="1"/>
</dbReference>
<sequence>MDMQGSRQLAITQQQAWDALNDPAVLKTCIPGCDKVEASGENQFSIGMALKIGPVAAKFTGKITLSDIAPPNSYTISFEGQGGPAGFGKGNAKVQLTPNDRGCELSYNVQASVGGKIAQMGQRLIDGVAKSMAEDFFKRFDDEMQKQHPGAYAAQAVADSLAGGGAPTEAASAEASSGMPTWVWALGAAVVVIAAIALFR</sequence>
<keyword evidence="1" id="KW-0812">Transmembrane</keyword>
<accession>A0ABZ0B4F3</accession>
<name>A0ABZ0B4F3_9BURK</name>
<dbReference type="PANTHER" id="PTHR38588:SF1">
    <property type="entry name" value="BLL0334 PROTEIN"/>
    <property type="match status" value="1"/>
</dbReference>
<feature type="transmembrane region" description="Helical" evidence="1">
    <location>
        <begin position="182"/>
        <end position="199"/>
    </location>
</feature>
<proteinExistence type="predicted"/>
<protein>
    <submittedName>
        <fullName evidence="2">Carbon monoxide dehydrogenase subunit G</fullName>
    </submittedName>
</protein>
<reference evidence="2 3" key="1">
    <citation type="submission" date="2023-08" db="EMBL/GenBank/DDBJ databases">
        <title>Rhodoferax potami sp. nov. and Rhodoferax mekongensis sp. nov., isolated from the Mekong River in Thailand.</title>
        <authorList>
            <person name="Kitikhun S."/>
            <person name="Charoenyingcharoen P."/>
            <person name="Siriarchawattana P."/>
            <person name="Likhitrattanapisal S."/>
            <person name="Nilsakha T."/>
            <person name="Chanpet A."/>
            <person name="Rattanawaree P."/>
            <person name="Ingsriswang S."/>
        </authorList>
    </citation>
    <scope>NUCLEOTIDE SEQUENCE [LARGE SCALE GENOMIC DNA]</scope>
    <source>
        <strain evidence="2 3">TBRC 17307</strain>
    </source>
</reference>
<dbReference type="InterPro" id="IPR023393">
    <property type="entry name" value="START-like_dom_sf"/>
</dbReference>
<gene>
    <name evidence="2" type="ORF">RAN89_08110</name>
</gene>
<organism evidence="2 3">
    <name type="scientific">Rhodoferax mekongensis</name>
    <dbReference type="NCBI Taxonomy" id="3068341"/>
    <lineage>
        <taxon>Bacteria</taxon>
        <taxon>Pseudomonadati</taxon>
        <taxon>Pseudomonadota</taxon>
        <taxon>Betaproteobacteria</taxon>
        <taxon>Burkholderiales</taxon>
        <taxon>Comamonadaceae</taxon>
        <taxon>Rhodoferax</taxon>
    </lineage>
</organism>
<keyword evidence="1" id="KW-0472">Membrane</keyword>
<dbReference type="Proteomes" id="UP001302257">
    <property type="component" value="Chromosome"/>
</dbReference>
<keyword evidence="3" id="KW-1185">Reference proteome</keyword>
<evidence type="ECO:0000256" key="1">
    <source>
        <dbReference type="SAM" id="Phobius"/>
    </source>
</evidence>
<dbReference type="EMBL" id="CP132507">
    <property type="protein sequence ID" value="WNO06378.1"/>
    <property type="molecule type" value="Genomic_DNA"/>
</dbReference>
<dbReference type="Gene3D" id="3.30.530.20">
    <property type="match status" value="1"/>
</dbReference>
<dbReference type="RefSeq" id="WP_313869084.1">
    <property type="nucleotide sequence ID" value="NZ_CP132507.1"/>
</dbReference>
<dbReference type="Pfam" id="PF06240">
    <property type="entry name" value="COXG"/>
    <property type="match status" value="1"/>
</dbReference>
<evidence type="ECO:0000313" key="2">
    <source>
        <dbReference type="EMBL" id="WNO06378.1"/>
    </source>
</evidence>
<keyword evidence="1" id="KW-1133">Transmembrane helix</keyword>
<evidence type="ECO:0000313" key="3">
    <source>
        <dbReference type="Proteomes" id="UP001302257"/>
    </source>
</evidence>